<dbReference type="PANTHER" id="PTHR43400:SF10">
    <property type="entry name" value="3-OXOSTEROID 1-DEHYDROGENASE"/>
    <property type="match status" value="1"/>
</dbReference>
<keyword evidence="7" id="KW-1185">Reference proteome</keyword>
<reference evidence="6 7" key="1">
    <citation type="journal article" date="2018" name="Sci. Rep.">
        <title>Rhizobium tumorigenes sp. nov., a novel plant tumorigenic bacterium isolated from cane gall tumors on thornless blackberry.</title>
        <authorList>
            <person name="Kuzmanovi N."/>
            <person name="Smalla K."/>
            <person name="Gronow S."/>
            <person name="PuBawska J."/>
        </authorList>
    </citation>
    <scope>NUCLEOTIDE SEQUENCE [LARGE SCALE GENOMIC DNA]</scope>
    <source>
        <strain evidence="6 7">CCBAU 85046</strain>
    </source>
</reference>
<sequence>MTVSSAPIALHPANASQWEEVYDVVAIGSGAAGLSAALFAAQSGLKVLVCEKSAKLGGTTALSNGMIWVPCSPQAKAAKVNDSIDNARTYLRNELGNYYREDFVDAYLTDGPAALTQIADGTEVKFTLASAPDYHSSQVGGVDSGRALSPAPYDGRLLGKDFDLVGDPIRVVLGGMMISSGEVMKFLNPLKSLDSMRHVLKRVGRYARDRLSYRRGTEFSGGNALIARFITSLRKKNVAIWTEAPLIRLIIEDQKVIGAVVRRGGRDIRIKAEKGVVLATGGFPRDAGLRQALSGAHQHDETLAHPDSTGDGIKIAQQIGGTIDNDVASAGFWTPVSILRDKKGGQQTVPYGWLDRGRPGVIAIGPDARRFVNESNSYHDICLAMFRNGYPKDKRFYFICDSEFLKKRGMGHMLPWPWTMGTKAYEQVDYIKVSRTIADLAEKIGVSASELEKTVEEHNAHARTGKDPYFQRGESAFNRMLGDPSVGKPNPNLGTITVGPFIALPIVPATLGTATGLATDTWGHVLDQSGQKIEGLYACGNDATSLMRGLYPGAGITIGPGIVFAYRAAKAIAGKDDERS</sequence>
<evidence type="ECO:0000259" key="5">
    <source>
        <dbReference type="Pfam" id="PF00890"/>
    </source>
</evidence>
<organism evidence="6 7">
    <name type="scientific">Rhizobium tubonense</name>
    <dbReference type="NCBI Taxonomy" id="484088"/>
    <lineage>
        <taxon>Bacteria</taxon>
        <taxon>Pseudomonadati</taxon>
        <taxon>Pseudomonadota</taxon>
        <taxon>Alphaproteobacteria</taxon>
        <taxon>Hyphomicrobiales</taxon>
        <taxon>Rhizobiaceae</taxon>
        <taxon>Rhizobium/Agrobacterium group</taxon>
        <taxon>Rhizobium</taxon>
    </lineage>
</organism>
<dbReference type="InterPro" id="IPR027477">
    <property type="entry name" value="Succ_DH/fumarate_Rdtase_cat_sf"/>
</dbReference>
<dbReference type="Proteomes" id="UP000248925">
    <property type="component" value="Unassembled WGS sequence"/>
</dbReference>
<evidence type="ECO:0000313" key="6">
    <source>
        <dbReference type="EMBL" id="PZM12920.1"/>
    </source>
</evidence>
<dbReference type="OrthoDB" id="3178130at2"/>
<dbReference type="SUPFAM" id="SSF56425">
    <property type="entry name" value="Succinate dehydrogenase/fumarate reductase flavoprotein, catalytic domain"/>
    <property type="match status" value="1"/>
</dbReference>
<gene>
    <name evidence="6" type="ORF">CPY51_15390</name>
</gene>
<evidence type="ECO:0000256" key="3">
    <source>
        <dbReference type="ARBA" id="ARBA00022827"/>
    </source>
</evidence>
<evidence type="ECO:0000256" key="2">
    <source>
        <dbReference type="ARBA" id="ARBA00022630"/>
    </source>
</evidence>
<dbReference type="PRINTS" id="PR00411">
    <property type="entry name" value="PNDRDTASEI"/>
</dbReference>
<proteinExistence type="predicted"/>
<dbReference type="InterPro" id="IPR003953">
    <property type="entry name" value="FAD-dep_OxRdtase_2_FAD-bd"/>
</dbReference>
<dbReference type="GO" id="GO:0008202">
    <property type="term" value="P:steroid metabolic process"/>
    <property type="evidence" value="ECO:0007669"/>
    <property type="project" value="UniProtKB-ARBA"/>
</dbReference>
<dbReference type="InterPro" id="IPR050315">
    <property type="entry name" value="FAD-oxidoreductase_2"/>
</dbReference>
<keyword evidence="2" id="KW-0285">Flavoprotein</keyword>
<dbReference type="Gene3D" id="3.50.50.60">
    <property type="entry name" value="FAD/NAD(P)-binding domain"/>
    <property type="match status" value="2"/>
</dbReference>
<dbReference type="InterPro" id="IPR036188">
    <property type="entry name" value="FAD/NAD-bd_sf"/>
</dbReference>
<dbReference type="SUPFAM" id="SSF51905">
    <property type="entry name" value="FAD/NAD(P)-binding domain"/>
    <property type="match status" value="1"/>
</dbReference>
<keyword evidence="3" id="KW-0274">FAD</keyword>
<name>A0A2W4EQQ0_9HYPH</name>
<feature type="domain" description="FAD-dependent oxidoreductase 2 FAD-binding" evidence="5">
    <location>
        <begin position="23"/>
        <end position="558"/>
    </location>
</feature>
<comment type="cofactor">
    <cofactor evidence="1">
        <name>FAD</name>
        <dbReference type="ChEBI" id="CHEBI:57692"/>
    </cofactor>
</comment>
<accession>A0A2W4EQQ0</accession>
<dbReference type="EMBL" id="PCDP01000036">
    <property type="protein sequence ID" value="PZM12920.1"/>
    <property type="molecule type" value="Genomic_DNA"/>
</dbReference>
<evidence type="ECO:0000256" key="1">
    <source>
        <dbReference type="ARBA" id="ARBA00001974"/>
    </source>
</evidence>
<comment type="caution">
    <text evidence="6">The sequence shown here is derived from an EMBL/GenBank/DDBJ whole genome shotgun (WGS) entry which is preliminary data.</text>
</comment>
<dbReference type="AlphaFoldDB" id="A0A2W4EQQ0"/>
<dbReference type="PANTHER" id="PTHR43400">
    <property type="entry name" value="FUMARATE REDUCTASE"/>
    <property type="match status" value="1"/>
</dbReference>
<dbReference type="Pfam" id="PF00890">
    <property type="entry name" value="FAD_binding_2"/>
    <property type="match status" value="1"/>
</dbReference>
<dbReference type="GO" id="GO:0016491">
    <property type="term" value="F:oxidoreductase activity"/>
    <property type="evidence" value="ECO:0007669"/>
    <property type="project" value="UniProtKB-KW"/>
</dbReference>
<dbReference type="RefSeq" id="WP_111161114.1">
    <property type="nucleotide sequence ID" value="NZ_PCDP01000036.1"/>
</dbReference>
<protein>
    <submittedName>
        <fullName evidence="6">FAD-binding dehydrogenase</fullName>
    </submittedName>
</protein>
<keyword evidence="4" id="KW-0560">Oxidoreductase</keyword>
<evidence type="ECO:0000313" key="7">
    <source>
        <dbReference type="Proteomes" id="UP000248925"/>
    </source>
</evidence>
<evidence type="ECO:0000256" key="4">
    <source>
        <dbReference type="ARBA" id="ARBA00023002"/>
    </source>
</evidence>